<evidence type="ECO:0000313" key="2">
    <source>
        <dbReference type="Proteomes" id="UP000184536"/>
    </source>
</evidence>
<dbReference type="STRING" id="1121919.SAMN02745975_01627"/>
<accession>A0A1M6HSX4</accession>
<organism evidence="1 2">
    <name type="scientific">Geosporobacter subterraneus DSM 17957</name>
    <dbReference type="NCBI Taxonomy" id="1121919"/>
    <lineage>
        <taxon>Bacteria</taxon>
        <taxon>Bacillati</taxon>
        <taxon>Bacillota</taxon>
        <taxon>Clostridia</taxon>
        <taxon>Peptostreptococcales</taxon>
        <taxon>Thermotaleaceae</taxon>
        <taxon>Geosporobacter</taxon>
    </lineage>
</organism>
<proteinExistence type="predicted"/>
<keyword evidence="2" id="KW-1185">Reference proteome</keyword>
<dbReference type="Gene3D" id="3.40.50.300">
    <property type="entry name" value="P-loop containing nucleotide triphosphate hydrolases"/>
    <property type="match status" value="1"/>
</dbReference>
<dbReference type="InterPro" id="IPR027417">
    <property type="entry name" value="P-loop_NTPase"/>
</dbReference>
<dbReference type="RefSeq" id="WP_110940796.1">
    <property type="nucleotide sequence ID" value="NZ_FQZV01000018.1"/>
</dbReference>
<dbReference type="AlphaFoldDB" id="A0A1M6HSX4"/>
<dbReference type="OrthoDB" id="1705293at2"/>
<name>A0A1M6HSX4_9FIRM</name>
<dbReference type="Proteomes" id="UP000184536">
    <property type="component" value="Unassembled WGS sequence"/>
</dbReference>
<gene>
    <name evidence="1" type="ORF">SAMN02745975_01627</name>
</gene>
<dbReference type="EMBL" id="FQZV01000018">
    <property type="protein sequence ID" value="SHJ25290.1"/>
    <property type="molecule type" value="Genomic_DNA"/>
</dbReference>
<sequence length="245" mass="27498">MSNKIYAVWGGNNSGKTTFAVNLACALSKRDMLVGLISTNLIYGDLQVFFGQSVPEEKGLFQALNDDNPNIGEKFIEYEQSKNLFFLSLPTHYTGLLCDTVAIQEVERMINAASLVFDILIVDGTADMTNPISGVGLWMADRVFTLHKPSIAAQMWQKGVSDFVRGLHIAEKQTHILQTPNGEFDDKTYKSMMELSFAYELPYVKQASELENAGTPLYLFHDRHCRRYGKVLEKIADEICRGIKP</sequence>
<reference evidence="2" key="1">
    <citation type="submission" date="2016-11" db="EMBL/GenBank/DDBJ databases">
        <authorList>
            <person name="Varghese N."/>
            <person name="Submissions S."/>
        </authorList>
    </citation>
    <scope>NUCLEOTIDE SEQUENCE [LARGE SCALE GENOMIC DNA]</scope>
    <source>
        <strain evidence="2">DSM 17957</strain>
    </source>
</reference>
<dbReference type="SUPFAM" id="SSF52540">
    <property type="entry name" value="P-loop containing nucleoside triphosphate hydrolases"/>
    <property type="match status" value="1"/>
</dbReference>
<evidence type="ECO:0000313" key="1">
    <source>
        <dbReference type="EMBL" id="SHJ25290.1"/>
    </source>
</evidence>
<protein>
    <submittedName>
        <fullName evidence="1">AAA domain-containing protein</fullName>
    </submittedName>
</protein>